<gene>
    <name evidence="14" type="ORF">SELMODRAFT_266618</name>
</gene>
<evidence type="ECO:0000256" key="4">
    <source>
        <dbReference type="ARBA" id="ARBA00022692"/>
    </source>
</evidence>
<evidence type="ECO:0000313" key="14">
    <source>
        <dbReference type="EMBL" id="EFJ36830.1"/>
    </source>
</evidence>
<dbReference type="PANTHER" id="PTHR24282">
    <property type="entry name" value="CYTOCHROME P450 FAMILY MEMBER"/>
    <property type="match status" value="1"/>
</dbReference>
<dbReference type="InterPro" id="IPR001128">
    <property type="entry name" value="Cyt_P450"/>
</dbReference>
<keyword evidence="7 12" id="KW-0560">Oxidoreductase</keyword>
<evidence type="ECO:0000256" key="12">
    <source>
        <dbReference type="RuleBase" id="RU000461"/>
    </source>
</evidence>
<proteinExistence type="inferred from homology"/>
<dbReference type="Gene3D" id="1.10.630.10">
    <property type="entry name" value="Cytochrome P450"/>
    <property type="match status" value="1"/>
</dbReference>
<dbReference type="GO" id="GO:0020037">
    <property type="term" value="F:heme binding"/>
    <property type="evidence" value="ECO:0007669"/>
    <property type="project" value="InterPro"/>
</dbReference>
<evidence type="ECO:0000256" key="3">
    <source>
        <dbReference type="ARBA" id="ARBA00022617"/>
    </source>
</evidence>
<keyword evidence="6 13" id="KW-1133">Transmembrane helix</keyword>
<dbReference type="SUPFAM" id="SSF48264">
    <property type="entry name" value="Cytochrome P450"/>
    <property type="match status" value="1"/>
</dbReference>
<dbReference type="HOGENOM" id="CLU_001570_5_0_1"/>
<reference evidence="14 15" key="1">
    <citation type="journal article" date="2011" name="Science">
        <title>The Selaginella genome identifies genetic changes associated with the evolution of vascular plants.</title>
        <authorList>
            <person name="Banks J.A."/>
            <person name="Nishiyama T."/>
            <person name="Hasebe M."/>
            <person name="Bowman J.L."/>
            <person name="Gribskov M."/>
            <person name="dePamphilis C."/>
            <person name="Albert V.A."/>
            <person name="Aono N."/>
            <person name="Aoyama T."/>
            <person name="Ambrose B.A."/>
            <person name="Ashton N.W."/>
            <person name="Axtell M.J."/>
            <person name="Barker E."/>
            <person name="Barker M.S."/>
            <person name="Bennetzen J.L."/>
            <person name="Bonawitz N.D."/>
            <person name="Chapple C."/>
            <person name="Cheng C."/>
            <person name="Correa L.G."/>
            <person name="Dacre M."/>
            <person name="DeBarry J."/>
            <person name="Dreyer I."/>
            <person name="Elias M."/>
            <person name="Engstrom E.M."/>
            <person name="Estelle M."/>
            <person name="Feng L."/>
            <person name="Finet C."/>
            <person name="Floyd S.K."/>
            <person name="Frommer W.B."/>
            <person name="Fujita T."/>
            <person name="Gramzow L."/>
            <person name="Gutensohn M."/>
            <person name="Harholt J."/>
            <person name="Hattori M."/>
            <person name="Heyl A."/>
            <person name="Hirai T."/>
            <person name="Hiwatashi Y."/>
            <person name="Ishikawa M."/>
            <person name="Iwata M."/>
            <person name="Karol K.G."/>
            <person name="Koehler B."/>
            <person name="Kolukisaoglu U."/>
            <person name="Kubo M."/>
            <person name="Kurata T."/>
            <person name="Lalonde S."/>
            <person name="Li K."/>
            <person name="Li Y."/>
            <person name="Litt A."/>
            <person name="Lyons E."/>
            <person name="Manning G."/>
            <person name="Maruyama T."/>
            <person name="Michael T.P."/>
            <person name="Mikami K."/>
            <person name="Miyazaki S."/>
            <person name="Morinaga S."/>
            <person name="Murata T."/>
            <person name="Mueller-Roeber B."/>
            <person name="Nelson D.R."/>
            <person name="Obara M."/>
            <person name="Oguri Y."/>
            <person name="Olmstead R.G."/>
            <person name="Onodera N."/>
            <person name="Petersen B.L."/>
            <person name="Pils B."/>
            <person name="Prigge M."/>
            <person name="Rensing S.A."/>
            <person name="Riano-Pachon D.M."/>
            <person name="Roberts A.W."/>
            <person name="Sato Y."/>
            <person name="Scheller H.V."/>
            <person name="Schulz B."/>
            <person name="Schulz C."/>
            <person name="Shakirov E.V."/>
            <person name="Shibagaki N."/>
            <person name="Shinohara N."/>
            <person name="Shippen D.E."/>
            <person name="Soerensen I."/>
            <person name="Sotooka R."/>
            <person name="Sugimoto N."/>
            <person name="Sugita M."/>
            <person name="Sumikawa N."/>
            <person name="Tanurdzic M."/>
            <person name="Theissen G."/>
            <person name="Ulvskov P."/>
            <person name="Wakazuki S."/>
            <person name="Weng J.K."/>
            <person name="Willats W.W."/>
            <person name="Wipf D."/>
            <person name="Wolf P.G."/>
            <person name="Yang L."/>
            <person name="Zimmer A.D."/>
            <person name="Zhu Q."/>
            <person name="Mitros T."/>
            <person name="Hellsten U."/>
            <person name="Loque D."/>
            <person name="Otillar R."/>
            <person name="Salamov A."/>
            <person name="Schmutz J."/>
            <person name="Shapiro H."/>
            <person name="Lindquist E."/>
            <person name="Lucas S."/>
            <person name="Rokhsar D."/>
            <person name="Grigoriev I.V."/>
        </authorList>
    </citation>
    <scope>NUCLEOTIDE SEQUENCE [LARGE SCALE GENOMIC DNA]</scope>
</reference>
<evidence type="ECO:0000256" key="13">
    <source>
        <dbReference type="SAM" id="Phobius"/>
    </source>
</evidence>
<dbReference type="FunCoup" id="D8QRU3">
    <property type="interactions" value="618"/>
</dbReference>
<dbReference type="InterPro" id="IPR050665">
    <property type="entry name" value="Cytochrome_P450_Monooxygen"/>
</dbReference>
<dbReference type="Gramene" id="EFJ36830">
    <property type="protein sequence ID" value="EFJ36830"/>
    <property type="gene ID" value="SELMODRAFT_266618"/>
</dbReference>
<evidence type="ECO:0000256" key="6">
    <source>
        <dbReference type="ARBA" id="ARBA00022989"/>
    </source>
</evidence>
<keyword evidence="5 11" id="KW-0479">Metal-binding</keyword>
<dbReference type="OMA" id="WILSACI"/>
<dbReference type="PRINTS" id="PR00463">
    <property type="entry name" value="EP450I"/>
</dbReference>
<dbReference type="PRINTS" id="PR00385">
    <property type="entry name" value="P450"/>
</dbReference>
<dbReference type="InterPro" id="IPR036396">
    <property type="entry name" value="Cyt_P450_sf"/>
</dbReference>
<dbReference type="STRING" id="88036.D8QRU3"/>
<keyword evidence="3 11" id="KW-0349">Heme</keyword>
<dbReference type="GO" id="GO:0004497">
    <property type="term" value="F:monooxygenase activity"/>
    <property type="evidence" value="ECO:0000318"/>
    <property type="project" value="GO_Central"/>
</dbReference>
<feature type="transmembrane region" description="Helical" evidence="13">
    <location>
        <begin position="6"/>
        <end position="27"/>
    </location>
</feature>
<dbReference type="InterPro" id="IPR002401">
    <property type="entry name" value="Cyt_P450_E_grp-I"/>
</dbReference>
<keyword evidence="8 11" id="KW-0408">Iron</keyword>
<evidence type="ECO:0000256" key="2">
    <source>
        <dbReference type="ARBA" id="ARBA00010617"/>
    </source>
</evidence>
<dbReference type="OrthoDB" id="1470350at2759"/>
<evidence type="ECO:0000256" key="5">
    <source>
        <dbReference type="ARBA" id="ARBA00022723"/>
    </source>
</evidence>
<dbReference type="KEGG" id="smo:SELMODRAFT_266618"/>
<evidence type="ECO:0000256" key="9">
    <source>
        <dbReference type="ARBA" id="ARBA00023033"/>
    </source>
</evidence>
<evidence type="ECO:0000256" key="7">
    <source>
        <dbReference type="ARBA" id="ARBA00023002"/>
    </source>
</evidence>
<accession>D8QRU3</accession>
<dbReference type="PANTHER" id="PTHR24282:SF211">
    <property type="entry name" value="CYTOCHROME P450-RELATED"/>
    <property type="match status" value="1"/>
</dbReference>
<evidence type="ECO:0000256" key="1">
    <source>
        <dbReference type="ARBA" id="ARBA00004370"/>
    </source>
</evidence>
<dbReference type="GO" id="GO:0016705">
    <property type="term" value="F:oxidoreductase activity, acting on paired donors, with incorporation or reduction of molecular oxygen"/>
    <property type="evidence" value="ECO:0007669"/>
    <property type="project" value="InterPro"/>
</dbReference>
<feature type="binding site" description="axial binding residue" evidence="11">
    <location>
        <position position="460"/>
    </location>
    <ligand>
        <name>heme</name>
        <dbReference type="ChEBI" id="CHEBI:30413"/>
    </ligand>
    <ligandPart>
        <name>Fe</name>
        <dbReference type="ChEBI" id="CHEBI:18248"/>
    </ligandPart>
</feature>
<dbReference type="InParanoid" id="D8QRU3"/>
<dbReference type="Pfam" id="PF00067">
    <property type="entry name" value="p450"/>
    <property type="match status" value="1"/>
</dbReference>
<evidence type="ECO:0000313" key="15">
    <source>
        <dbReference type="Proteomes" id="UP000001514"/>
    </source>
</evidence>
<evidence type="ECO:0000256" key="8">
    <source>
        <dbReference type="ARBA" id="ARBA00023004"/>
    </source>
</evidence>
<organism evidence="15">
    <name type="scientific">Selaginella moellendorffii</name>
    <name type="common">Spikemoss</name>
    <dbReference type="NCBI Taxonomy" id="88036"/>
    <lineage>
        <taxon>Eukaryota</taxon>
        <taxon>Viridiplantae</taxon>
        <taxon>Streptophyta</taxon>
        <taxon>Embryophyta</taxon>
        <taxon>Tracheophyta</taxon>
        <taxon>Lycopodiopsida</taxon>
        <taxon>Selaginellales</taxon>
        <taxon>Selaginellaceae</taxon>
        <taxon>Selaginella</taxon>
    </lineage>
</organism>
<dbReference type="GO" id="GO:0005506">
    <property type="term" value="F:iron ion binding"/>
    <property type="evidence" value="ECO:0007669"/>
    <property type="project" value="InterPro"/>
</dbReference>
<evidence type="ECO:0000256" key="10">
    <source>
        <dbReference type="ARBA" id="ARBA00023136"/>
    </source>
</evidence>
<keyword evidence="9 12" id="KW-0503">Monooxygenase</keyword>
<dbReference type="PROSITE" id="PS00086">
    <property type="entry name" value="CYTOCHROME_P450"/>
    <property type="match status" value="1"/>
</dbReference>
<dbReference type="GO" id="GO:0016020">
    <property type="term" value="C:membrane"/>
    <property type="evidence" value="ECO:0007669"/>
    <property type="project" value="UniProtKB-SubCell"/>
</dbReference>
<protein>
    <submittedName>
        <fullName evidence="14">Uncharacterized protein</fullName>
    </submittedName>
</protein>
<sequence>MEAQWILSACIALFTAALWRFMTVYWWRPRAIAAQLKKQGIRGPPPTLMAGQMLEIRKTMAAIRDHDMETFSQDIVHRVQPGFHKWNNQYGKRFVYWWGTEPRISVSEPEIVREALSKKFSHFEKSDMSVWFLTMFLGRGLVSVTGEEWSHHRRLVAPAFFHERIKQMTGTIATCASVMLDRWEAMMQQNPEIEISAEARKLTGDVISHTAFGTSYLKGQRVFVILTKEIPDLFPILFRFSWILPGVRFLPLPVNLKLWKFHQELDSLITGIIDERRESVKCGRSDSYGNDLLGLMLKECDSSNSKFTNKDLIEECKTFYFAGHETTASLLTWTLMLLGGYPEWQDRARAEVHEVCGTETPDGENVSKLKLIGAILYETLRLYPPAVEMTRECMVETWLQDLHVPKGVTLAFQVIGMHHDKELWGEDATEFNPDRFKDGISNACKHPNAFIPFSLGPRVCVGQSFAMIEAKVILAMILQRFSFRLSPNYRHNPAMKFGLKPIHGVPLVLETVGRFQES</sequence>
<dbReference type="InterPro" id="IPR017972">
    <property type="entry name" value="Cyt_P450_CS"/>
</dbReference>
<comment type="cofactor">
    <cofactor evidence="11">
        <name>heme</name>
        <dbReference type="ChEBI" id="CHEBI:30413"/>
    </cofactor>
</comment>
<evidence type="ECO:0000256" key="11">
    <source>
        <dbReference type="PIRSR" id="PIRSR602401-1"/>
    </source>
</evidence>
<dbReference type="AlphaFoldDB" id="D8QRU3"/>
<comment type="subcellular location">
    <subcellularLocation>
        <location evidence="1">Membrane</location>
    </subcellularLocation>
</comment>
<dbReference type="Proteomes" id="UP000001514">
    <property type="component" value="Unassembled WGS sequence"/>
</dbReference>
<keyword evidence="10 13" id="KW-0472">Membrane</keyword>
<dbReference type="eggNOG" id="KOG0157">
    <property type="taxonomic scope" value="Eukaryota"/>
</dbReference>
<name>D8QRU3_SELML</name>
<dbReference type="EMBL" id="GL377566">
    <property type="protein sequence ID" value="EFJ36830.1"/>
    <property type="molecule type" value="Genomic_DNA"/>
</dbReference>
<comment type="similarity">
    <text evidence="2 12">Belongs to the cytochrome P450 family.</text>
</comment>
<keyword evidence="4 13" id="KW-0812">Transmembrane</keyword>
<keyword evidence="15" id="KW-1185">Reference proteome</keyword>